<dbReference type="STRING" id="106004.A0A1Y2G5Y0"/>
<evidence type="ECO:0000256" key="5">
    <source>
        <dbReference type="SAM" id="MobiDB-lite"/>
    </source>
</evidence>
<sequence length="778" mass="85420">MAPAPLKIKVICRLRPHLKGEIESDKVISMANSTVTAVDRLKGTSHEFQFSSVYDEHSTQVEIYEGEVRQFVEQSWQGRTLTVFAYGPSNSGKTHTMSGYVGDHGIIPRAVQDLFASAESLRNPNTIVSLRISFMELWRDQCRDLMKDSVRGDKRCDLPIREDSTGKIIIAGLSETEISTFSEFDELFRIASARRSTGSTKLNDTSSRSHAILSVIVSTEDTTTGKIVEGKINLIDLAGSESNKRTGNEPNSERMKESNEINKSLSTLRNVVSALNKGETRIPYRNSKLTRVLSDVLGGDAAGLLVCNIAPTATHYLDSVASLTFAGLSRNVENRPTNHERDARPPPPAHFAAVQPTRFGPNRIIAPIRSRPSHPPTTSRATPPSISFTFSAAPTSVRRTPAVAPHPISLTTPCDGVNEALLVRIAALEAKLARRESAASEASAADSSMESLGSVGFEDESRRSSSGSLKGRKRERDPEEEEAARAKEEEMRQVKERMEMLERKLAELSTNPQPQPESRPQPQPQLRAPRRSSLPISRRKSAEDRESKRKQLLGLAHQHELAYTRTSSRTSLHASISSYSQAQRLGPANPKLTAHLALLQEAYDRQLPIDYIAKERAMGKGFLSTKAVQKESHVVKRPKILGDRTNSQLGWMATTFGGKTGVTKTAPSPVKRAIQQVRLSDSGTSNLGLEDEVESGGKGGERQLSAEERRTLEGMLVDVFNTLDVKKIMKLKGVGAKKAQDIFDAIDEDGELDSYSGACGFTQKTLDKILKDNVHLLG</sequence>
<dbReference type="GO" id="GO:0007018">
    <property type="term" value="P:microtubule-based movement"/>
    <property type="evidence" value="ECO:0007669"/>
    <property type="project" value="InterPro"/>
</dbReference>
<dbReference type="PANTHER" id="PTHR47969">
    <property type="entry name" value="CHROMOSOME-ASSOCIATED KINESIN KIF4A-RELATED"/>
    <property type="match status" value="1"/>
</dbReference>
<dbReference type="Pfam" id="PF00225">
    <property type="entry name" value="Kinesin"/>
    <property type="match status" value="1"/>
</dbReference>
<dbReference type="GO" id="GO:0005524">
    <property type="term" value="F:ATP binding"/>
    <property type="evidence" value="ECO:0007669"/>
    <property type="project" value="UniProtKB-UniRule"/>
</dbReference>
<dbReference type="GO" id="GO:0051231">
    <property type="term" value="P:spindle elongation"/>
    <property type="evidence" value="ECO:0007669"/>
    <property type="project" value="TreeGrafter"/>
</dbReference>
<proteinExistence type="inferred from homology"/>
<dbReference type="GO" id="GO:0005875">
    <property type="term" value="C:microtubule associated complex"/>
    <property type="evidence" value="ECO:0007669"/>
    <property type="project" value="TreeGrafter"/>
</dbReference>
<feature type="region of interest" description="Disordered" evidence="5">
    <location>
        <begin position="333"/>
        <end position="396"/>
    </location>
</feature>
<evidence type="ECO:0000313" key="8">
    <source>
        <dbReference type="Proteomes" id="UP000193467"/>
    </source>
</evidence>
<dbReference type="SMART" id="SM00129">
    <property type="entry name" value="KISc"/>
    <property type="match status" value="1"/>
</dbReference>
<dbReference type="PRINTS" id="PR00380">
    <property type="entry name" value="KINESINHEAVY"/>
</dbReference>
<dbReference type="OrthoDB" id="3176171at2759"/>
<evidence type="ECO:0000256" key="4">
    <source>
        <dbReference type="RuleBase" id="RU000394"/>
    </source>
</evidence>
<feature type="domain" description="Kinesin motor" evidence="6">
    <location>
        <begin position="7"/>
        <end position="332"/>
    </location>
</feature>
<dbReference type="InterPro" id="IPR019821">
    <property type="entry name" value="Kinesin_motor_CS"/>
</dbReference>
<dbReference type="InterPro" id="IPR001752">
    <property type="entry name" value="Kinesin_motor_dom"/>
</dbReference>
<protein>
    <recommendedName>
        <fullName evidence="4">Kinesin-like protein</fullName>
    </recommendedName>
</protein>
<name>A0A1Y2G5Y0_9BASI</name>
<dbReference type="PROSITE" id="PS00411">
    <property type="entry name" value="KINESIN_MOTOR_1"/>
    <property type="match status" value="1"/>
</dbReference>
<feature type="compositionally biased region" description="Low complexity" evidence="5">
    <location>
        <begin position="524"/>
        <end position="533"/>
    </location>
</feature>
<dbReference type="GO" id="GO:0007052">
    <property type="term" value="P:mitotic spindle organization"/>
    <property type="evidence" value="ECO:0007669"/>
    <property type="project" value="TreeGrafter"/>
</dbReference>
<organism evidence="7 8">
    <name type="scientific">Leucosporidium creatinivorum</name>
    <dbReference type="NCBI Taxonomy" id="106004"/>
    <lineage>
        <taxon>Eukaryota</taxon>
        <taxon>Fungi</taxon>
        <taxon>Dikarya</taxon>
        <taxon>Basidiomycota</taxon>
        <taxon>Pucciniomycotina</taxon>
        <taxon>Microbotryomycetes</taxon>
        <taxon>Leucosporidiales</taxon>
        <taxon>Leucosporidium</taxon>
    </lineage>
</organism>
<feature type="region of interest" description="Disordered" evidence="5">
    <location>
        <begin position="440"/>
        <end position="493"/>
    </location>
</feature>
<reference evidence="7 8" key="1">
    <citation type="submission" date="2016-07" db="EMBL/GenBank/DDBJ databases">
        <title>Pervasive Adenine N6-methylation of Active Genes in Fungi.</title>
        <authorList>
            <consortium name="DOE Joint Genome Institute"/>
            <person name="Mondo S.J."/>
            <person name="Dannebaum R.O."/>
            <person name="Kuo R.C."/>
            <person name="Labutti K."/>
            <person name="Haridas S."/>
            <person name="Kuo A."/>
            <person name="Salamov A."/>
            <person name="Ahrendt S.R."/>
            <person name="Lipzen A."/>
            <person name="Sullivan W."/>
            <person name="Andreopoulos W.B."/>
            <person name="Clum A."/>
            <person name="Lindquist E."/>
            <person name="Daum C."/>
            <person name="Ramamoorthy G.K."/>
            <person name="Gryganskyi A."/>
            <person name="Culley D."/>
            <person name="Magnuson J.K."/>
            <person name="James T.Y."/>
            <person name="O'Malley M.A."/>
            <person name="Stajich J.E."/>
            <person name="Spatafora J.W."/>
            <person name="Visel A."/>
            <person name="Grigoriev I.V."/>
        </authorList>
    </citation>
    <scope>NUCLEOTIDE SEQUENCE [LARGE SCALE GENOMIC DNA]</scope>
    <source>
        <strain evidence="7 8">62-1032</strain>
    </source>
</reference>
<keyword evidence="4" id="KW-0493">Microtubule</keyword>
<dbReference type="InterPro" id="IPR036961">
    <property type="entry name" value="Kinesin_motor_dom_sf"/>
</dbReference>
<dbReference type="InParanoid" id="A0A1Y2G5Y0"/>
<comment type="similarity">
    <text evidence="3 4">Belongs to the TRAFAC class myosin-kinesin ATPase superfamily. Kinesin family.</text>
</comment>
<dbReference type="GO" id="GO:0008017">
    <property type="term" value="F:microtubule binding"/>
    <property type="evidence" value="ECO:0007669"/>
    <property type="project" value="InterPro"/>
</dbReference>
<evidence type="ECO:0000256" key="2">
    <source>
        <dbReference type="ARBA" id="ARBA00022840"/>
    </source>
</evidence>
<keyword evidence="2 3" id="KW-0067">ATP-binding</keyword>
<feature type="compositionally biased region" description="Low complexity" evidence="5">
    <location>
        <begin position="440"/>
        <end position="452"/>
    </location>
</feature>
<dbReference type="EMBL" id="MCGR01000001">
    <property type="protein sequence ID" value="ORY92757.1"/>
    <property type="molecule type" value="Genomic_DNA"/>
</dbReference>
<dbReference type="Gene3D" id="3.40.850.10">
    <property type="entry name" value="Kinesin motor domain"/>
    <property type="match status" value="1"/>
</dbReference>
<keyword evidence="7" id="KW-0378">Hydrolase</keyword>
<dbReference type="Proteomes" id="UP000193467">
    <property type="component" value="Unassembled WGS sequence"/>
</dbReference>
<dbReference type="PANTHER" id="PTHR47969:SF9">
    <property type="entry name" value="KINESIN-LIKE PROTEIN"/>
    <property type="match status" value="1"/>
</dbReference>
<dbReference type="GO" id="GO:0016787">
    <property type="term" value="F:hydrolase activity"/>
    <property type="evidence" value="ECO:0007669"/>
    <property type="project" value="UniProtKB-KW"/>
</dbReference>
<accession>A0A1Y2G5Y0</accession>
<gene>
    <name evidence="7" type="ORF">BCR35DRAFT_298269</name>
</gene>
<feature type="compositionally biased region" description="Basic and acidic residues" evidence="5">
    <location>
        <begin position="540"/>
        <end position="549"/>
    </location>
</feature>
<dbReference type="GO" id="GO:0003777">
    <property type="term" value="F:microtubule motor activity"/>
    <property type="evidence" value="ECO:0007669"/>
    <property type="project" value="InterPro"/>
</dbReference>
<feature type="binding site" evidence="3">
    <location>
        <begin position="87"/>
        <end position="94"/>
    </location>
    <ligand>
        <name>ATP</name>
        <dbReference type="ChEBI" id="CHEBI:30616"/>
    </ligand>
</feature>
<dbReference type="AlphaFoldDB" id="A0A1Y2G5Y0"/>
<keyword evidence="8" id="KW-1185">Reference proteome</keyword>
<comment type="caution">
    <text evidence="7">The sequence shown here is derived from an EMBL/GenBank/DDBJ whole genome shotgun (WGS) entry which is preliminary data.</text>
</comment>
<feature type="compositionally biased region" description="Basic and acidic residues" evidence="5">
    <location>
        <begin position="333"/>
        <end position="344"/>
    </location>
</feature>
<dbReference type="PROSITE" id="PS50067">
    <property type="entry name" value="KINESIN_MOTOR_2"/>
    <property type="match status" value="1"/>
</dbReference>
<feature type="compositionally biased region" description="Pro residues" evidence="5">
    <location>
        <begin position="513"/>
        <end position="523"/>
    </location>
</feature>
<feature type="compositionally biased region" description="Polar residues" evidence="5">
    <location>
        <begin position="376"/>
        <end position="396"/>
    </location>
</feature>
<dbReference type="InterPro" id="IPR027640">
    <property type="entry name" value="Kinesin-like_fam"/>
</dbReference>
<evidence type="ECO:0000256" key="1">
    <source>
        <dbReference type="ARBA" id="ARBA00022741"/>
    </source>
</evidence>
<keyword evidence="1 3" id="KW-0547">Nucleotide-binding</keyword>
<evidence type="ECO:0000259" key="6">
    <source>
        <dbReference type="PROSITE" id="PS50067"/>
    </source>
</evidence>
<feature type="region of interest" description="Disordered" evidence="5">
    <location>
        <begin position="683"/>
        <end position="703"/>
    </location>
</feature>
<dbReference type="CDD" id="cd00106">
    <property type="entry name" value="KISc"/>
    <property type="match status" value="1"/>
</dbReference>
<evidence type="ECO:0000313" key="7">
    <source>
        <dbReference type="EMBL" id="ORY92757.1"/>
    </source>
</evidence>
<dbReference type="InterPro" id="IPR027417">
    <property type="entry name" value="P-loop_NTPase"/>
</dbReference>
<feature type="region of interest" description="Disordered" evidence="5">
    <location>
        <begin position="507"/>
        <end position="557"/>
    </location>
</feature>
<keyword evidence="3 4" id="KW-0505">Motor protein</keyword>
<dbReference type="SUPFAM" id="SSF52540">
    <property type="entry name" value="P-loop containing nucleoside triphosphate hydrolases"/>
    <property type="match status" value="1"/>
</dbReference>
<dbReference type="GO" id="GO:0005874">
    <property type="term" value="C:microtubule"/>
    <property type="evidence" value="ECO:0007669"/>
    <property type="project" value="UniProtKB-KW"/>
</dbReference>
<evidence type="ECO:0000256" key="3">
    <source>
        <dbReference type="PROSITE-ProRule" id="PRU00283"/>
    </source>
</evidence>
<feature type="compositionally biased region" description="Basic and acidic residues" evidence="5">
    <location>
        <begin position="483"/>
        <end position="493"/>
    </location>
</feature>